<dbReference type="RefSeq" id="WP_340605405.1">
    <property type="nucleotide sequence ID" value="NZ_JBBMXV010000006.1"/>
</dbReference>
<keyword evidence="2" id="KW-1133">Transmembrane helix</keyword>
<feature type="transmembrane region" description="Helical" evidence="2">
    <location>
        <begin position="155"/>
        <end position="175"/>
    </location>
</feature>
<feature type="transmembrane region" description="Helical" evidence="2">
    <location>
        <begin position="181"/>
        <end position="201"/>
    </location>
</feature>
<evidence type="ECO:0000256" key="1">
    <source>
        <dbReference type="SAM" id="MobiDB-lite"/>
    </source>
</evidence>
<evidence type="ECO:0000256" key="2">
    <source>
        <dbReference type="SAM" id="Phobius"/>
    </source>
</evidence>
<reference evidence="3 4" key="1">
    <citation type="journal article" date="2019" name="Int. J. Syst. Evol. Microbiol.">
        <title>The Global Catalogue of Microorganisms (GCM) 10K type strain sequencing project: providing services to taxonomists for standard genome sequencing and annotation.</title>
        <authorList>
            <consortium name="The Broad Institute Genomics Platform"/>
            <consortium name="The Broad Institute Genome Sequencing Center for Infectious Disease"/>
            <person name="Wu L."/>
            <person name="Ma J."/>
        </authorList>
    </citation>
    <scope>NUCLEOTIDE SEQUENCE [LARGE SCALE GENOMIC DNA]</scope>
    <source>
        <strain evidence="3 4">CGMCC 1.3240</strain>
    </source>
</reference>
<dbReference type="InterPro" id="IPR056918">
    <property type="entry name" value="8xMP"/>
</dbReference>
<feature type="transmembrane region" description="Helical" evidence="2">
    <location>
        <begin position="60"/>
        <end position="80"/>
    </location>
</feature>
<keyword evidence="2" id="KW-0812">Transmembrane</keyword>
<proteinExistence type="predicted"/>
<dbReference type="EMBL" id="JBHSXQ010000006">
    <property type="protein sequence ID" value="MFC6906821.1"/>
    <property type="molecule type" value="Genomic_DNA"/>
</dbReference>
<feature type="region of interest" description="Disordered" evidence="1">
    <location>
        <begin position="1"/>
        <end position="30"/>
    </location>
</feature>
<sequence length="217" mass="25154">MSDPTEEDERSKTSNHTSGETDASEVSASLESPAAELEQWKFYGQSTHQVSNRRLKNNRFYLRLLIALLGVAGIGARLGYVTPVGIMFIGAIGLPFCVLWTFHILSYKQLNSGKYRVLWKIAEDLPYDPFKMEWERLKEGEKPEVYIKHTTVEVWWPRVFGFFYAVLFVYGTLSLLGMLNYYWWTIAALAIIWGVYAFFVIRGESPTQRYWDYTGEE</sequence>
<accession>A0ABD5V7V1</accession>
<gene>
    <name evidence="3" type="ORF">ACFQGH_16635</name>
</gene>
<keyword evidence="2" id="KW-0472">Membrane</keyword>
<keyword evidence="4" id="KW-1185">Reference proteome</keyword>
<feature type="transmembrane region" description="Helical" evidence="2">
    <location>
        <begin position="86"/>
        <end position="106"/>
    </location>
</feature>
<evidence type="ECO:0000313" key="4">
    <source>
        <dbReference type="Proteomes" id="UP001596312"/>
    </source>
</evidence>
<dbReference type="Proteomes" id="UP001596312">
    <property type="component" value="Unassembled WGS sequence"/>
</dbReference>
<feature type="compositionally biased region" description="Polar residues" evidence="1">
    <location>
        <begin position="14"/>
        <end position="30"/>
    </location>
</feature>
<dbReference type="Pfam" id="PF24838">
    <property type="entry name" value="8xMP"/>
    <property type="match status" value="1"/>
</dbReference>
<evidence type="ECO:0000313" key="3">
    <source>
        <dbReference type="EMBL" id="MFC6906821.1"/>
    </source>
</evidence>
<dbReference type="AlphaFoldDB" id="A0ABD5V7V1"/>
<name>A0ABD5V7V1_9EURY</name>
<organism evidence="3 4">
    <name type="scientific">Halalkalicoccus tibetensis</name>
    <dbReference type="NCBI Taxonomy" id="175632"/>
    <lineage>
        <taxon>Archaea</taxon>
        <taxon>Methanobacteriati</taxon>
        <taxon>Methanobacteriota</taxon>
        <taxon>Stenosarchaea group</taxon>
        <taxon>Halobacteria</taxon>
        <taxon>Halobacteriales</taxon>
        <taxon>Halococcaceae</taxon>
        <taxon>Halalkalicoccus</taxon>
    </lineage>
</organism>
<protein>
    <submittedName>
        <fullName evidence="3">Uncharacterized protein</fullName>
    </submittedName>
</protein>
<comment type="caution">
    <text evidence="3">The sequence shown here is derived from an EMBL/GenBank/DDBJ whole genome shotgun (WGS) entry which is preliminary data.</text>
</comment>